<dbReference type="HAMAP" id="MF_01808">
    <property type="entry name" value="Recomb_XerC_XerD"/>
    <property type="match status" value="1"/>
</dbReference>
<dbReference type="PROSITE" id="PS51900">
    <property type="entry name" value="CB"/>
    <property type="match status" value="1"/>
</dbReference>
<keyword evidence="7 9" id="KW-0233">DNA recombination</keyword>
<dbReference type="InterPro" id="IPR013762">
    <property type="entry name" value="Integrase-like_cat_sf"/>
</dbReference>
<dbReference type="eggNOG" id="COG4974">
    <property type="taxonomic scope" value="Bacteria"/>
</dbReference>
<keyword evidence="13" id="KW-1185">Reference proteome</keyword>
<dbReference type="PANTHER" id="PTHR30349:SF77">
    <property type="entry name" value="TYROSINE RECOMBINASE XERC"/>
    <property type="match status" value="1"/>
</dbReference>
<dbReference type="SUPFAM" id="SSF56349">
    <property type="entry name" value="DNA breaking-rejoining enzymes"/>
    <property type="match status" value="1"/>
</dbReference>
<dbReference type="Proteomes" id="UP000014977">
    <property type="component" value="Unassembled WGS sequence"/>
</dbReference>
<dbReference type="PROSITE" id="PS51898">
    <property type="entry name" value="TYR_RECOMBINASE"/>
    <property type="match status" value="1"/>
</dbReference>
<comment type="caution">
    <text evidence="12">The sequence shown here is derived from an EMBL/GenBank/DDBJ whole genome shotgun (WGS) entry which is preliminary data.</text>
</comment>
<accession>S7U706</accession>
<dbReference type="GO" id="GO:0006313">
    <property type="term" value="P:DNA transposition"/>
    <property type="evidence" value="ECO:0007669"/>
    <property type="project" value="UniProtKB-UniRule"/>
</dbReference>
<evidence type="ECO:0000256" key="2">
    <source>
        <dbReference type="ARBA" id="ARBA00022490"/>
    </source>
</evidence>
<dbReference type="GO" id="GO:0003677">
    <property type="term" value="F:DNA binding"/>
    <property type="evidence" value="ECO:0007669"/>
    <property type="project" value="UniProtKB-UniRule"/>
</dbReference>
<evidence type="ECO:0000313" key="13">
    <source>
        <dbReference type="Proteomes" id="UP000014977"/>
    </source>
</evidence>
<feature type="domain" description="Tyr recombinase" evidence="10">
    <location>
        <begin position="116"/>
        <end position="300"/>
    </location>
</feature>
<reference evidence="12 13" key="1">
    <citation type="journal article" date="2013" name="Genome Announc.">
        <title>Draft genome sequences for three mercury-methylating, sulfate-reducing bacteria.</title>
        <authorList>
            <person name="Brown S.D."/>
            <person name="Hurt R.A.Jr."/>
            <person name="Gilmour C.C."/>
            <person name="Elias D.A."/>
        </authorList>
    </citation>
    <scope>NUCLEOTIDE SEQUENCE [LARGE SCALE GENOMIC DNA]</scope>
    <source>
        <strain evidence="12 13">DSM 2059</strain>
    </source>
</reference>
<feature type="active site" description="O-(3'-phospho-DNA)-tyrosine intermediate" evidence="9">
    <location>
        <position position="287"/>
    </location>
</feature>
<evidence type="ECO:0000256" key="7">
    <source>
        <dbReference type="ARBA" id="ARBA00023172"/>
    </source>
</evidence>
<keyword evidence="6 9" id="KW-0238">DNA-binding</keyword>
<dbReference type="CDD" id="cd00798">
    <property type="entry name" value="INT_XerDC_C"/>
    <property type="match status" value="1"/>
</dbReference>
<evidence type="ECO:0000259" key="11">
    <source>
        <dbReference type="PROSITE" id="PS51900"/>
    </source>
</evidence>
<keyword evidence="2 9" id="KW-0963">Cytoplasm</keyword>
<keyword evidence="4 9" id="KW-0159">Chromosome partition</keyword>
<comment type="subunit">
    <text evidence="9">Forms a cyclic heterotetrameric complex composed of two molecules of XerC and two molecules of XerD.</text>
</comment>
<dbReference type="Pfam" id="PF02899">
    <property type="entry name" value="Phage_int_SAM_1"/>
    <property type="match status" value="1"/>
</dbReference>
<dbReference type="GO" id="GO:0007059">
    <property type="term" value="P:chromosome segregation"/>
    <property type="evidence" value="ECO:0007669"/>
    <property type="project" value="UniProtKB-UniRule"/>
</dbReference>
<dbReference type="NCBIfam" id="NF001399">
    <property type="entry name" value="PRK00283.1"/>
    <property type="match status" value="1"/>
</dbReference>
<evidence type="ECO:0000256" key="9">
    <source>
        <dbReference type="HAMAP-Rule" id="MF_01808"/>
    </source>
</evidence>
<feature type="active site" evidence="9">
    <location>
        <position position="252"/>
    </location>
</feature>
<feature type="active site" evidence="9">
    <location>
        <position position="278"/>
    </location>
</feature>
<comment type="subcellular location">
    <subcellularLocation>
        <location evidence="1 9">Cytoplasm</location>
    </subcellularLocation>
</comment>
<dbReference type="InterPro" id="IPR002104">
    <property type="entry name" value="Integrase_catalytic"/>
</dbReference>
<feature type="active site" evidence="9">
    <location>
        <position position="180"/>
    </location>
</feature>
<evidence type="ECO:0000313" key="12">
    <source>
        <dbReference type="EMBL" id="EPR44905.1"/>
    </source>
</evidence>
<dbReference type="InterPro" id="IPR044068">
    <property type="entry name" value="CB"/>
</dbReference>
<feature type="active site" evidence="9">
    <location>
        <position position="156"/>
    </location>
</feature>
<comment type="similarity">
    <text evidence="9">Belongs to the 'phage' integrase family. XerC subfamily.</text>
</comment>
<evidence type="ECO:0000256" key="1">
    <source>
        <dbReference type="ARBA" id="ARBA00004496"/>
    </source>
</evidence>
<dbReference type="GO" id="GO:0051301">
    <property type="term" value="P:cell division"/>
    <property type="evidence" value="ECO:0007669"/>
    <property type="project" value="UniProtKB-KW"/>
</dbReference>
<comment type="function">
    <text evidence="9">Site-specific tyrosine recombinase, which acts by catalyzing the cutting and rejoining of the recombining DNA molecules. The XerC-XerD complex is essential to convert dimers of the bacterial chromosome into monomers to permit their segregation at cell division. It also contributes to the segregational stability of plasmids.</text>
</comment>
<keyword evidence="5 9" id="KW-0229">DNA integration</keyword>
<dbReference type="Pfam" id="PF00589">
    <property type="entry name" value="Phage_integrase"/>
    <property type="match status" value="1"/>
</dbReference>
<dbReference type="AlphaFoldDB" id="S7U706"/>
<evidence type="ECO:0000256" key="6">
    <source>
        <dbReference type="ARBA" id="ARBA00023125"/>
    </source>
</evidence>
<dbReference type="GO" id="GO:0005737">
    <property type="term" value="C:cytoplasm"/>
    <property type="evidence" value="ECO:0007669"/>
    <property type="project" value="UniProtKB-SubCell"/>
</dbReference>
<evidence type="ECO:0000256" key="3">
    <source>
        <dbReference type="ARBA" id="ARBA00022618"/>
    </source>
</evidence>
<dbReference type="GO" id="GO:0009037">
    <property type="term" value="F:tyrosine-based site-specific recombinase activity"/>
    <property type="evidence" value="ECO:0007669"/>
    <property type="project" value="UniProtKB-UniRule"/>
</dbReference>
<dbReference type="InterPro" id="IPR010998">
    <property type="entry name" value="Integrase_recombinase_N"/>
</dbReference>
<keyword evidence="8 9" id="KW-0131">Cell cycle</keyword>
<dbReference type="Gene3D" id="1.10.443.10">
    <property type="entry name" value="Intergrase catalytic core"/>
    <property type="match status" value="1"/>
</dbReference>
<feature type="active site" evidence="9">
    <location>
        <position position="255"/>
    </location>
</feature>
<dbReference type="InterPro" id="IPR011010">
    <property type="entry name" value="DNA_brk_join_enz"/>
</dbReference>
<dbReference type="EMBL" id="ATHJ01000011">
    <property type="protein sequence ID" value="EPR44905.1"/>
    <property type="molecule type" value="Genomic_DNA"/>
</dbReference>
<dbReference type="InterPro" id="IPR023009">
    <property type="entry name" value="Tyrosine_recombinase_XerC/XerD"/>
</dbReference>
<organism evidence="12 13">
    <name type="scientific">Desulfococcus multivorans DSM 2059</name>
    <dbReference type="NCBI Taxonomy" id="1121405"/>
    <lineage>
        <taxon>Bacteria</taxon>
        <taxon>Pseudomonadati</taxon>
        <taxon>Thermodesulfobacteriota</taxon>
        <taxon>Desulfobacteria</taxon>
        <taxon>Desulfobacterales</taxon>
        <taxon>Desulfococcaceae</taxon>
        <taxon>Desulfococcus</taxon>
    </lineage>
</organism>
<dbReference type="STRING" id="897.B2D07_11595"/>
<evidence type="ECO:0000256" key="4">
    <source>
        <dbReference type="ARBA" id="ARBA00022829"/>
    </source>
</evidence>
<proteinExistence type="inferred from homology"/>
<dbReference type="InterPro" id="IPR004107">
    <property type="entry name" value="Integrase_SAM-like_N"/>
</dbReference>
<feature type="domain" description="Core-binding (CB)" evidence="11">
    <location>
        <begin position="4"/>
        <end position="95"/>
    </location>
</feature>
<gene>
    <name evidence="9" type="primary">xerC</name>
    <name evidence="12" type="ORF">dsmv_0941</name>
</gene>
<dbReference type="PANTHER" id="PTHR30349">
    <property type="entry name" value="PHAGE INTEGRASE-RELATED"/>
    <property type="match status" value="1"/>
</dbReference>
<keyword evidence="3 9" id="KW-0132">Cell division</keyword>
<dbReference type="InterPro" id="IPR050090">
    <property type="entry name" value="Tyrosine_recombinase_XerCD"/>
</dbReference>
<protein>
    <recommendedName>
        <fullName evidence="9">Tyrosine recombinase XerC</fullName>
    </recommendedName>
</protein>
<evidence type="ECO:0000256" key="8">
    <source>
        <dbReference type="ARBA" id="ARBA00023306"/>
    </source>
</evidence>
<evidence type="ECO:0000256" key="5">
    <source>
        <dbReference type="ARBA" id="ARBA00022908"/>
    </source>
</evidence>
<sequence length="306" mass="34199">MPADLPTMPIEAFIRFLGVEKGYSEHTCRAYRHDVEEFCAYLAENEMIGEDAGVCPTAVTPQVVRGYLGALHGKNTKKTIARKLSAIRSFFGFLVGRGEVERNPAEQLRTPKQEKPIPACLSVDDVFRLLDTIGTDDLSGKRDRAMFETLYSCGIRVSELVGMNWFDIDVDRKLVRVSGKGEKDRVVPIGRKALTAVRAYREALWREIRIDPNQDGPLFLNYSGGRLTARSVGRILERRLCECGLAGSVSPHGLRHSFASHLLDAGADLRALQEMLGHRKLSTTQRYTHISIDTLTAAYDKAHPRK</sequence>
<evidence type="ECO:0000259" key="10">
    <source>
        <dbReference type="PROSITE" id="PS51898"/>
    </source>
</evidence>
<dbReference type="Gene3D" id="1.10.150.130">
    <property type="match status" value="1"/>
</dbReference>
<name>S7U706_DESML</name>